<feature type="compositionally biased region" description="Polar residues" evidence="1">
    <location>
        <begin position="693"/>
        <end position="708"/>
    </location>
</feature>
<evidence type="ECO:0000256" key="1">
    <source>
        <dbReference type="SAM" id="MobiDB-lite"/>
    </source>
</evidence>
<feature type="compositionally biased region" description="Basic and acidic residues" evidence="1">
    <location>
        <begin position="714"/>
        <end position="729"/>
    </location>
</feature>
<keyword evidence="3" id="KW-1185">Reference proteome</keyword>
<proteinExistence type="predicted"/>
<dbReference type="Proteomes" id="UP000784294">
    <property type="component" value="Unassembled WGS sequence"/>
</dbReference>
<feature type="region of interest" description="Disordered" evidence="1">
    <location>
        <begin position="233"/>
        <end position="275"/>
    </location>
</feature>
<feature type="region of interest" description="Disordered" evidence="1">
    <location>
        <begin position="511"/>
        <end position="581"/>
    </location>
</feature>
<feature type="compositionally biased region" description="Low complexity" evidence="1">
    <location>
        <begin position="236"/>
        <end position="248"/>
    </location>
</feature>
<feature type="region of interest" description="Disordered" evidence="1">
    <location>
        <begin position="185"/>
        <end position="212"/>
    </location>
</feature>
<comment type="caution">
    <text evidence="2">The sequence shown here is derived from an EMBL/GenBank/DDBJ whole genome shotgun (WGS) entry which is preliminary data.</text>
</comment>
<feature type="compositionally biased region" description="Acidic residues" evidence="1">
    <location>
        <begin position="566"/>
        <end position="581"/>
    </location>
</feature>
<dbReference type="EMBL" id="CAAALY010016557">
    <property type="protein sequence ID" value="VEL13021.1"/>
    <property type="molecule type" value="Genomic_DNA"/>
</dbReference>
<name>A0A3S5A649_9PLAT</name>
<feature type="region of interest" description="Disordered" evidence="1">
    <location>
        <begin position="693"/>
        <end position="729"/>
    </location>
</feature>
<feature type="region of interest" description="Disordered" evidence="1">
    <location>
        <begin position="456"/>
        <end position="475"/>
    </location>
</feature>
<sequence length="767" mass="84002">METAWPASASANLWTLTSIQYVQEKRDSTEANALPDIVPTSITIVNQSTAGPHLQREIGVFRKSSFGAAPTPPTVQLATRNHRSQDEMAESGGSSDCEQTERTDTKTLRPWTPYMVKRNEAPDPEIDHYGQQVRYAEGLNEEKDNFETASIDRFPSATNNSTEEVGDSFRNYSFRCSLQPSGHLYTSRHSPTAFTRKPLSQKPLISRSSNEGGELHSTLVQLNEATSFSQQCTENSLLSSTSSSPKLPSDGRLVSPATGAMGQTPSTLSPGPASAAASSSYAVQWTTTTGKGWASSGARETGTMDNVGLISGIYDDGARWRKPPLAPLRGLPATLLPTPSSHLPHVSSFTITQDTFNPQPTKWDDKNSHDFALVNSSLDSVTSSPARARKTPISYLRSYSLEHRSPSATHRSSERAISQKRIPKGGGVLTGFVEAHTFRHKSSVDAAPEDQIRIKRPEEEEQEIGSIEGFEKGKETSLLDASIENNSELSRVPSPTQVDDCIVGSKGVSQAKANGGKMTASGKNRLEPQSFQQSRNRMSRLVRKLRQRITEPEERTEEGRNGQECKEEEVDDEEEVEEADTDREIYGTNTFSSTVKASKKTNLLLGDGGGGGGDVHSAFESLTSPPMKRRGRKPMVVTMMNPSRILIKVARTAEISLSRTRSHSADPWLTLVEQETANGSSNVAQTRKLSTENGPAQLQEGVSSNEAASGTHVMQEEAEQRQELEGFGRLEKLVKDRAAKVRRSRAIERFADLWNSDKRSEKSGKYI</sequence>
<organism evidence="2 3">
    <name type="scientific">Protopolystoma xenopodis</name>
    <dbReference type="NCBI Taxonomy" id="117903"/>
    <lineage>
        <taxon>Eukaryota</taxon>
        <taxon>Metazoa</taxon>
        <taxon>Spiralia</taxon>
        <taxon>Lophotrochozoa</taxon>
        <taxon>Platyhelminthes</taxon>
        <taxon>Monogenea</taxon>
        <taxon>Polyopisthocotylea</taxon>
        <taxon>Polystomatidea</taxon>
        <taxon>Polystomatidae</taxon>
        <taxon>Protopolystoma</taxon>
    </lineage>
</organism>
<protein>
    <submittedName>
        <fullName evidence="2">Uncharacterized protein</fullName>
    </submittedName>
</protein>
<reference evidence="2" key="1">
    <citation type="submission" date="2018-11" db="EMBL/GenBank/DDBJ databases">
        <authorList>
            <consortium name="Pathogen Informatics"/>
        </authorList>
    </citation>
    <scope>NUCLEOTIDE SEQUENCE</scope>
</reference>
<gene>
    <name evidence="2" type="ORF">PXEA_LOCUS6461</name>
</gene>
<accession>A0A3S5A649</accession>
<feature type="compositionally biased region" description="Polar residues" evidence="1">
    <location>
        <begin position="527"/>
        <end position="536"/>
    </location>
</feature>
<evidence type="ECO:0000313" key="2">
    <source>
        <dbReference type="EMBL" id="VEL13021.1"/>
    </source>
</evidence>
<evidence type="ECO:0000313" key="3">
    <source>
        <dbReference type="Proteomes" id="UP000784294"/>
    </source>
</evidence>
<dbReference type="AlphaFoldDB" id="A0A3S5A649"/>
<feature type="compositionally biased region" description="Basic and acidic residues" evidence="1">
    <location>
        <begin position="548"/>
        <end position="565"/>
    </location>
</feature>
<feature type="region of interest" description="Disordered" evidence="1">
    <location>
        <begin position="402"/>
        <end position="424"/>
    </location>
</feature>
<feature type="compositionally biased region" description="Basic residues" evidence="1">
    <location>
        <begin position="537"/>
        <end position="547"/>
    </location>
</feature>
<feature type="region of interest" description="Disordered" evidence="1">
    <location>
        <begin position="65"/>
        <end position="105"/>
    </location>
</feature>